<dbReference type="InterPro" id="IPR033749">
    <property type="entry name" value="Polyprenyl_synt_CS"/>
</dbReference>
<reference evidence="8 9" key="1">
    <citation type="submission" date="2016-09" db="EMBL/GenBank/DDBJ databases">
        <title>Extensive genetic diversity and differential bi-allelic expression allows diatom success in the polar Southern Ocean.</title>
        <authorList>
            <consortium name="DOE Joint Genome Institute"/>
            <person name="Mock T."/>
            <person name="Otillar R.P."/>
            <person name="Strauss J."/>
            <person name="Dupont C."/>
            <person name="Frickenhaus S."/>
            <person name="Maumus F."/>
            <person name="Mcmullan M."/>
            <person name="Sanges R."/>
            <person name="Schmutz J."/>
            <person name="Toseland A."/>
            <person name="Valas R."/>
            <person name="Veluchamy A."/>
            <person name="Ward B.J."/>
            <person name="Allen A."/>
            <person name="Barry K."/>
            <person name="Falciatore A."/>
            <person name="Ferrante M."/>
            <person name="Fortunato A.E."/>
            <person name="Gloeckner G."/>
            <person name="Gruber A."/>
            <person name="Hipkin R."/>
            <person name="Janech M."/>
            <person name="Kroth P."/>
            <person name="Leese F."/>
            <person name="Lindquist E."/>
            <person name="Lyon B.R."/>
            <person name="Martin J."/>
            <person name="Mayer C."/>
            <person name="Parker M."/>
            <person name="Quesneville H."/>
            <person name="Raymond J."/>
            <person name="Uhlig C."/>
            <person name="Valentin K.U."/>
            <person name="Worden A.Z."/>
            <person name="Armbrust E.V."/>
            <person name="Bowler C."/>
            <person name="Green B."/>
            <person name="Moulton V."/>
            <person name="Van Oosterhout C."/>
            <person name="Grigoriev I."/>
        </authorList>
    </citation>
    <scope>NUCLEOTIDE SEQUENCE [LARGE SCALE GENOMIC DNA]</scope>
    <source>
        <strain evidence="8 9">CCMP1102</strain>
    </source>
</reference>
<dbReference type="InterPro" id="IPR053378">
    <property type="entry name" value="Prenyl_diphosphate_synthase"/>
</dbReference>
<dbReference type="InterPro" id="IPR000092">
    <property type="entry name" value="Polyprenyl_synt"/>
</dbReference>
<dbReference type="NCBIfam" id="NF045485">
    <property type="entry name" value="FPPsyn"/>
    <property type="match status" value="1"/>
</dbReference>
<dbReference type="SFLD" id="SFLDS00005">
    <property type="entry name" value="Isoprenoid_Synthase_Type_I"/>
    <property type="match status" value="1"/>
</dbReference>
<dbReference type="Proteomes" id="UP000095751">
    <property type="component" value="Unassembled WGS sequence"/>
</dbReference>
<accession>A0A1E7FA95</accession>
<dbReference type="GO" id="GO:0046872">
    <property type="term" value="F:metal ion binding"/>
    <property type="evidence" value="ECO:0007669"/>
    <property type="project" value="UniProtKB-KW"/>
</dbReference>
<protein>
    <submittedName>
        <fullName evidence="8">Polyprenyl synthetase</fullName>
    </submittedName>
</protein>
<evidence type="ECO:0000256" key="4">
    <source>
        <dbReference type="ARBA" id="ARBA00022723"/>
    </source>
</evidence>
<evidence type="ECO:0000256" key="3">
    <source>
        <dbReference type="ARBA" id="ARBA00022679"/>
    </source>
</evidence>
<dbReference type="AlphaFoldDB" id="A0A1E7FA95"/>
<dbReference type="SUPFAM" id="SSF48576">
    <property type="entry name" value="Terpenoid synthases"/>
    <property type="match status" value="1"/>
</dbReference>
<dbReference type="GO" id="GO:0004659">
    <property type="term" value="F:prenyltransferase activity"/>
    <property type="evidence" value="ECO:0007669"/>
    <property type="project" value="InterPro"/>
</dbReference>
<dbReference type="PANTHER" id="PTHR43281">
    <property type="entry name" value="FARNESYL DIPHOSPHATE SYNTHASE"/>
    <property type="match status" value="1"/>
</dbReference>
<dbReference type="PROSITE" id="PS00444">
    <property type="entry name" value="POLYPRENYL_SYNTHASE_2"/>
    <property type="match status" value="1"/>
</dbReference>
<proteinExistence type="inferred from homology"/>
<dbReference type="PROSITE" id="PS00723">
    <property type="entry name" value="POLYPRENYL_SYNTHASE_1"/>
    <property type="match status" value="1"/>
</dbReference>
<dbReference type="SFLD" id="SFLDG01017">
    <property type="entry name" value="Polyprenyl_Transferase_Like"/>
    <property type="match status" value="1"/>
</dbReference>
<dbReference type="CDD" id="cd00685">
    <property type="entry name" value="Trans_IPPS_HT"/>
    <property type="match status" value="1"/>
</dbReference>
<evidence type="ECO:0000256" key="1">
    <source>
        <dbReference type="ARBA" id="ARBA00001946"/>
    </source>
</evidence>
<evidence type="ECO:0000256" key="2">
    <source>
        <dbReference type="ARBA" id="ARBA00006706"/>
    </source>
</evidence>
<dbReference type="Gene3D" id="1.10.600.10">
    <property type="entry name" value="Farnesyl Diphosphate Synthase"/>
    <property type="match status" value="1"/>
</dbReference>
<dbReference type="GO" id="GO:0008299">
    <property type="term" value="P:isoprenoid biosynthetic process"/>
    <property type="evidence" value="ECO:0007669"/>
    <property type="project" value="UniProtKB-KW"/>
</dbReference>
<keyword evidence="3 7" id="KW-0808">Transferase</keyword>
<keyword evidence="9" id="KW-1185">Reference proteome</keyword>
<keyword evidence="6" id="KW-0414">Isoprene biosynthesis</keyword>
<comment type="cofactor">
    <cofactor evidence="1">
        <name>Mg(2+)</name>
        <dbReference type="ChEBI" id="CHEBI:18420"/>
    </cofactor>
</comment>
<dbReference type="InParanoid" id="A0A1E7FA95"/>
<organism evidence="8 9">
    <name type="scientific">Fragilariopsis cylindrus CCMP1102</name>
    <dbReference type="NCBI Taxonomy" id="635003"/>
    <lineage>
        <taxon>Eukaryota</taxon>
        <taxon>Sar</taxon>
        <taxon>Stramenopiles</taxon>
        <taxon>Ochrophyta</taxon>
        <taxon>Bacillariophyta</taxon>
        <taxon>Bacillariophyceae</taxon>
        <taxon>Bacillariophycidae</taxon>
        <taxon>Bacillariales</taxon>
        <taxon>Bacillariaceae</taxon>
        <taxon>Fragilariopsis</taxon>
    </lineage>
</organism>
<name>A0A1E7FA95_9STRA</name>
<dbReference type="EMBL" id="KV784359">
    <property type="protein sequence ID" value="OEU15077.1"/>
    <property type="molecule type" value="Genomic_DNA"/>
</dbReference>
<sequence length="298" mass="31952">MSKQPVLNAMLLETVVSRDPPNTDLVSECMEYSLMAGGKRVRPVLCLAAAEMFAASKEEAEEAALPTAIALEMIHTMSLMHDDLPSMDNDDLRRGKPTSHVKYGEDLAILAGDGLLSTSFQWIAEKTPQDKVDPSKILDVIARVSGCVGAKGLVGGQVLDLLCEGKRGKRDVTVDDLKWIHTHKTAALLVASVACGAILGGANEEEVEACEKFALNIGLAFQVADDILDVTGTTEDLGKTAAKDLDADKTTYPKLLGLDGARAEAVRLTEEAKGFMEPFGDRAIPLLALADYIIDRKN</sequence>
<comment type="similarity">
    <text evidence="2 7">Belongs to the FPP/GGPP synthase family.</text>
</comment>
<evidence type="ECO:0000313" key="9">
    <source>
        <dbReference type="Proteomes" id="UP000095751"/>
    </source>
</evidence>
<dbReference type="GO" id="GO:0005737">
    <property type="term" value="C:cytoplasm"/>
    <property type="evidence" value="ECO:0007669"/>
    <property type="project" value="UniProtKB-ARBA"/>
</dbReference>
<dbReference type="PANTHER" id="PTHR43281:SF1">
    <property type="entry name" value="FARNESYL DIPHOSPHATE SYNTHASE"/>
    <property type="match status" value="1"/>
</dbReference>
<dbReference type="KEGG" id="fcy:FRACYDRAFT_169888"/>
<dbReference type="Pfam" id="PF00348">
    <property type="entry name" value="polyprenyl_synt"/>
    <property type="match status" value="1"/>
</dbReference>
<dbReference type="InterPro" id="IPR008949">
    <property type="entry name" value="Isoprenoid_synthase_dom_sf"/>
</dbReference>
<evidence type="ECO:0000313" key="8">
    <source>
        <dbReference type="EMBL" id="OEU15077.1"/>
    </source>
</evidence>
<gene>
    <name evidence="8" type="ORF">FRACYDRAFT_169888</name>
</gene>
<evidence type="ECO:0000256" key="5">
    <source>
        <dbReference type="ARBA" id="ARBA00022842"/>
    </source>
</evidence>
<dbReference type="FunFam" id="1.10.600.10:FF:000001">
    <property type="entry name" value="Geranylgeranyl diphosphate synthase"/>
    <property type="match status" value="1"/>
</dbReference>
<evidence type="ECO:0000256" key="6">
    <source>
        <dbReference type="ARBA" id="ARBA00023229"/>
    </source>
</evidence>
<evidence type="ECO:0000256" key="7">
    <source>
        <dbReference type="RuleBase" id="RU004466"/>
    </source>
</evidence>
<keyword evidence="4" id="KW-0479">Metal-binding</keyword>
<keyword evidence="5" id="KW-0460">Magnesium</keyword>
<dbReference type="OrthoDB" id="6921389at2759"/>